<dbReference type="Gene3D" id="3.30.40.10">
    <property type="entry name" value="Zinc/RING finger domain, C3HC4 (zinc finger)"/>
    <property type="match status" value="1"/>
</dbReference>
<evidence type="ECO:0000259" key="5">
    <source>
        <dbReference type="PROSITE" id="PS50089"/>
    </source>
</evidence>
<dbReference type="Proteomes" id="UP001497512">
    <property type="component" value="Chromosome 8"/>
</dbReference>
<evidence type="ECO:0000256" key="3">
    <source>
        <dbReference type="ARBA" id="ARBA00022833"/>
    </source>
</evidence>
<dbReference type="Pfam" id="PF16040">
    <property type="entry name" value="APD1-4_N"/>
    <property type="match status" value="1"/>
</dbReference>
<dbReference type="Pfam" id="PF13920">
    <property type="entry name" value="zf-C3HC4_3"/>
    <property type="match status" value="1"/>
</dbReference>
<keyword evidence="2 4" id="KW-0863">Zinc-finger</keyword>
<accession>A0ABP0V1I9</accession>
<dbReference type="Pfam" id="PF16041">
    <property type="entry name" value="APD1-4_M"/>
    <property type="match status" value="1"/>
</dbReference>
<proteinExistence type="predicted"/>
<dbReference type="EMBL" id="OZ019900">
    <property type="protein sequence ID" value="CAK9235357.1"/>
    <property type="molecule type" value="Genomic_DNA"/>
</dbReference>
<keyword evidence="1" id="KW-0479">Metal-binding</keyword>
<reference evidence="6" key="1">
    <citation type="submission" date="2024-02" db="EMBL/GenBank/DDBJ databases">
        <authorList>
            <consortium name="ELIXIR-Norway"/>
            <consortium name="Elixir Norway"/>
        </authorList>
    </citation>
    <scope>NUCLEOTIDE SEQUENCE</scope>
</reference>
<name>A0ABP0V1I9_9BRYO</name>
<evidence type="ECO:0000256" key="4">
    <source>
        <dbReference type="PROSITE-ProRule" id="PRU00175"/>
    </source>
</evidence>
<keyword evidence="7" id="KW-1185">Reference proteome</keyword>
<dbReference type="PROSITE" id="PS50089">
    <property type="entry name" value="ZF_RING_2"/>
    <property type="match status" value="1"/>
</dbReference>
<dbReference type="SUPFAM" id="SSF57850">
    <property type="entry name" value="RING/U-box"/>
    <property type="match status" value="1"/>
</dbReference>
<dbReference type="InterPro" id="IPR013083">
    <property type="entry name" value="Znf_RING/FYVE/PHD"/>
</dbReference>
<gene>
    <name evidence="6" type="ORF">CSSPTR1EN2_LOCUS22676</name>
</gene>
<organism evidence="6 7">
    <name type="scientific">Sphagnum troendelagicum</name>
    <dbReference type="NCBI Taxonomy" id="128251"/>
    <lineage>
        <taxon>Eukaryota</taxon>
        <taxon>Viridiplantae</taxon>
        <taxon>Streptophyta</taxon>
        <taxon>Embryophyta</taxon>
        <taxon>Bryophyta</taxon>
        <taxon>Sphagnophytina</taxon>
        <taxon>Sphagnopsida</taxon>
        <taxon>Sphagnales</taxon>
        <taxon>Sphagnaceae</taxon>
        <taxon>Sphagnum</taxon>
    </lineage>
</organism>
<dbReference type="InterPro" id="IPR001841">
    <property type="entry name" value="Znf_RING"/>
</dbReference>
<feature type="domain" description="RING-type" evidence="5">
    <location>
        <begin position="338"/>
        <end position="378"/>
    </location>
</feature>
<dbReference type="InterPro" id="IPR032008">
    <property type="entry name" value="APD1-4_N"/>
</dbReference>
<evidence type="ECO:0000256" key="1">
    <source>
        <dbReference type="ARBA" id="ARBA00022723"/>
    </source>
</evidence>
<keyword evidence="3" id="KW-0862">Zinc</keyword>
<dbReference type="InterPro" id="IPR032010">
    <property type="entry name" value="APD1-4_M"/>
</dbReference>
<sequence>MEERYLHIARAAALDPSTPQSLVCKQGENKLRVSLWMLISLYGSQVLEMGLFYSRVLKASPLLVKEIKVQNLGEPGPVVTSFAKHPGYGHPYISDEKFNVTVNARFHQRYGFWLNKGSSFTLIYNVKDSSEDSLVLAIVRGEDSYQEWTKDPSNAQLVSAWKRIYGRGSLNFTVTENDDYYVAFGNLNAHEMKISFHLKMHCMIYSVEDAESHCSLVNGIVCRVPLSLSKSKRVLISAPDKKQHGVDVWKVKVSYIPRWITYFILWSLIGLGLLGMELRKQGRQVSTSQREVVPLTSIEGNESPENLARESQSADFSPALGSENFQGGRGEQSLEQLCTVCLDAPKDSFFDPCGHLCTCYACGMRIQNGDIARCPICRENVRAVRRIYDS</sequence>
<evidence type="ECO:0000313" key="7">
    <source>
        <dbReference type="Proteomes" id="UP001497512"/>
    </source>
</evidence>
<protein>
    <recommendedName>
        <fullName evidence="5">RING-type domain-containing protein</fullName>
    </recommendedName>
</protein>
<dbReference type="PANTHER" id="PTHR46858:SF5">
    <property type="entry name" value="E3 UBIQUITIN-PROTEIN LIGASE APD1-RELATED"/>
    <property type="match status" value="1"/>
</dbReference>
<dbReference type="PANTHER" id="PTHR46858">
    <property type="entry name" value="OS05G0521000 PROTEIN"/>
    <property type="match status" value="1"/>
</dbReference>
<evidence type="ECO:0000256" key="2">
    <source>
        <dbReference type="ARBA" id="ARBA00022771"/>
    </source>
</evidence>
<evidence type="ECO:0000313" key="6">
    <source>
        <dbReference type="EMBL" id="CAK9235357.1"/>
    </source>
</evidence>